<keyword evidence="1" id="KW-0472">Membrane</keyword>
<sequence>MAYQYTVVTPHGDVHLDTEHHHSAFDTIEEFLEHHKQTIAAAASAGTLAVTSLGLYLSHFRGGTQLR</sequence>
<keyword evidence="1" id="KW-0812">Transmembrane</keyword>
<gene>
    <name evidence="2" type="ORF">OHA16_36420</name>
</gene>
<dbReference type="RefSeq" id="WP_328958548.1">
    <property type="nucleotide sequence ID" value="NZ_CP108110.1"/>
</dbReference>
<evidence type="ECO:0000313" key="3">
    <source>
        <dbReference type="Proteomes" id="UP001432222"/>
    </source>
</evidence>
<accession>A0ABZ1UAV6</accession>
<proteinExistence type="predicted"/>
<keyword evidence="1" id="KW-1133">Transmembrane helix</keyword>
<protein>
    <submittedName>
        <fullName evidence="2">Uncharacterized protein</fullName>
    </submittedName>
</protein>
<dbReference type="EMBL" id="CP108110">
    <property type="protein sequence ID" value="WUQ87995.1"/>
    <property type="molecule type" value="Genomic_DNA"/>
</dbReference>
<evidence type="ECO:0000256" key="1">
    <source>
        <dbReference type="SAM" id="Phobius"/>
    </source>
</evidence>
<feature type="transmembrane region" description="Helical" evidence="1">
    <location>
        <begin position="39"/>
        <end position="57"/>
    </location>
</feature>
<evidence type="ECO:0000313" key="2">
    <source>
        <dbReference type="EMBL" id="WUQ87995.1"/>
    </source>
</evidence>
<organism evidence="2 3">
    <name type="scientific">Kitasatospora purpeofusca</name>
    <dbReference type="NCBI Taxonomy" id="67352"/>
    <lineage>
        <taxon>Bacteria</taxon>
        <taxon>Bacillati</taxon>
        <taxon>Actinomycetota</taxon>
        <taxon>Actinomycetes</taxon>
        <taxon>Kitasatosporales</taxon>
        <taxon>Streptomycetaceae</taxon>
        <taxon>Kitasatospora</taxon>
    </lineage>
</organism>
<dbReference type="Proteomes" id="UP001432222">
    <property type="component" value="Chromosome"/>
</dbReference>
<name>A0ABZ1UAV6_9ACTN</name>
<reference evidence="2" key="1">
    <citation type="submission" date="2022-10" db="EMBL/GenBank/DDBJ databases">
        <title>The complete genomes of actinobacterial strains from the NBC collection.</title>
        <authorList>
            <person name="Joergensen T.S."/>
            <person name="Alvarez Arevalo M."/>
            <person name="Sterndorff E.B."/>
            <person name="Faurdal D."/>
            <person name="Vuksanovic O."/>
            <person name="Mourched A.-S."/>
            <person name="Charusanti P."/>
            <person name="Shaw S."/>
            <person name="Blin K."/>
            <person name="Weber T."/>
        </authorList>
    </citation>
    <scope>NUCLEOTIDE SEQUENCE</scope>
    <source>
        <strain evidence="2">NBC_00222</strain>
    </source>
</reference>
<keyword evidence="3" id="KW-1185">Reference proteome</keyword>